<evidence type="ECO:0000313" key="3">
    <source>
        <dbReference type="Proteomes" id="UP001605036"/>
    </source>
</evidence>
<dbReference type="Proteomes" id="UP001605036">
    <property type="component" value="Unassembled WGS sequence"/>
</dbReference>
<reference evidence="2 3" key="1">
    <citation type="submission" date="2024-09" db="EMBL/GenBank/DDBJ databases">
        <title>Chromosome-scale assembly of Riccia fluitans.</title>
        <authorList>
            <person name="Paukszto L."/>
            <person name="Sawicki J."/>
            <person name="Karawczyk K."/>
            <person name="Piernik-Szablinska J."/>
            <person name="Szczecinska M."/>
            <person name="Mazdziarz M."/>
        </authorList>
    </citation>
    <scope>NUCLEOTIDE SEQUENCE [LARGE SCALE GENOMIC DNA]</scope>
    <source>
        <strain evidence="2">Rf_01</strain>
        <tissue evidence="2">Aerial parts of the thallus</tissue>
    </source>
</reference>
<feature type="region of interest" description="Disordered" evidence="1">
    <location>
        <begin position="21"/>
        <end position="47"/>
    </location>
</feature>
<sequence>MVLSNIESEDKTRRLELTWQAGAWQNSRRESAGADGPGSRTVEPVDASYKCEQTGPAKQRSNQQTRANVMSARCGVRTCDLKRSNNGRNLSERAGTDVEARVVNGQVANGDKILERTFAAEAPT</sequence>
<dbReference type="EMBL" id="JBHFFA010000001">
    <property type="protein sequence ID" value="KAL2654268.1"/>
    <property type="molecule type" value="Genomic_DNA"/>
</dbReference>
<comment type="caution">
    <text evidence="2">The sequence shown here is derived from an EMBL/GenBank/DDBJ whole genome shotgun (WGS) entry which is preliminary data.</text>
</comment>
<keyword evidence="3" id="KW-1185">Reference proteome</keyword>
<evidence type="ECO:0000256" key="1">
    <source>
        <dbReference type="SAM" id="MobiDB-lite"/>
    </source>
</evidence>
<gene>
    <name evidence="2" type="ORF">R1flu_022396</name>
</gene>
<accession>A0ABD1ZS37</accession>
<dbReference type="AlphaFoldDB" id="A0ABD1ZS37"/>
<protein>
    <submittedName>
        <fullName evidence="2">Uncharacterized protein</fullName>
    </submittedName>
</protein>
<organism evidence="2 3">
    <name type="scientific">Riccia fluitans</name>
    <dbReference type="NCBI Taxonomy" id="41844"/>
    <lineage>
        <taxon>Eukaryota</taxon>
        <taxon>Viridiplantae</taxon>
        <taxon>Streptophyta</taxon>
        <taxon>Embryophyta</taxon>
        <taxon>Marchantiophyta</taxon>
        <taxon>Marchantiopsida</taxon>
        <taxon>Marchantiidae</taxon>
        <taxon>Marchantiales</taxon>
        <taxon>Ricciaceae</taxon>
        <taxon>Riccia</taxon>
    </lineage>
</organism>
<evidence type="ECO:0000313" key="2">
    <source>
        <dbReference type="EMBL" id="KAL2654268.1"/>
    </source>
</evidence>
<name>A0ABD1ZS37_9MARC</name>
<proteinExistence type="predicted"/>